<organism evidence="2 3">
    <name type="scientific">Leishmania braziliensis MHOM/BR/75/M2904</name>
    <dbReference type="NCBI Taxonomy" id="420245"/>
    <lineage>
        <taxon>Eukaryota</taxon>
        <taxon>Discoba</taxon>
        <taxon>Euglenozoa</taxon>
        <taxon>Kinetoplastea</taxon>
        <taxon>Metakinetoplastina</taxon>
        <taxon>Trypanosomatida</taxon>
        <taxon>Trypanosomatidae</taxon>
        <taxon>Leishmaniinae</taxon>
        <taxon>Leishmania</taxon>
        <taxon>Leishmania braziliensis species complex</taxon>
    </lineage>
</organism>
<feature type="region of interest" description="Disordered" evidence="1">
    <location>
        <begin position="247"/>
        <end position="331"/>
    </location>
</feature>
<dbReference type="Proteomes" id="UP000319462">
    <property type="component" value="Chromosome 15"/>
</dbReference>
<feature type="region of interest" description="Disordered" evidence="1">
    <location>
        <begin position="105"/>
        <end position="131"/>
    </location>
</feature>
<accession>A0A3P3Z291</accession>
<proteinExistence type="predicted"/>
<dbReference type="RefSeq" id="XP_001563578.1">
    <property type="nucleotide sequence ID" value="XM_001563528.1"/>
</dbReference>
<dbReference type="VEuPathDB" id="TriTrypDB:LbrM.15.1310"/>
<feature type="region of interest" description="Disordered" evidence="1">
    <location>
        <begin position="170"/>
        <end position="206"/>
    </location>
</feature>
<evidence type="ECO:0000256" key="1">
    <source>
        <dbReference type="SAM" id="MobiDB-lite"/>
    </source>
</evidence>
<protein>
    <submittedName>
        <fullName evidence="2">Hypothetical_protein</fullName>
    </submittedName>
</protein>
<name>A0A3P3Z291_LEIBR</name>
<dbReference type="AlphaFoldDB" id="A0A3P3Z291"/>
<reference evidence="2 3" key="1">
    <citation type="submission" date="2018-09" db="EMBL/GenBank/DDBJ databases">
        <authorList>
            <person name="Peiro R."/>
            <person name="Begona"/>
            <person name="Cbmso G."/>
            <person name="Lopez M."/>
            <person name="Gonzalez S."/>
        </authorList>
    </citation>
    <scope>NUCLEOTIDE SEQUENCE [LARGE SCALE GENOMIC DNA]</scope>
</reference>
<feature type="compositionally biased region" description="Pro residues" evidence="1">
    <location>
        <begin position="14"/>
        <end position="24"/>
    </location>
</feature>
<sequence>MVSASSPQRDCGSPLPPPTPPLPGPHDVDVPATGALQALRQAVQVQEAHVRLLRMRKTAREALLRHVQQLLAMGNSIEPHGVVENLVQQAEASLQRLQEVNREADAPAPTVGGDVTPTCAPSLTPQDAAGAADVSADPLARIFHSDVEMQLAAAAEPPHVPPASILRSCASAGKKKSRRTKKEANEFGFTGPARATSPPRSVSLPPRSATTAALLALAASRQDAGHAAMLAALSTLDLSPTINSGGNELSCTTEAGRGAHNAKPPWLRQEEGDGASNDDAALEEQHQGADGGLCDSVATDYTDDFECRSSSTSSSSSGAVYGEKTTTEWPS</sequence>
<dbReference type="KEGG" id="lbz:LBRM_15_1310"/>
<gene>
    <name evidence="2" type="ORF">LBRM2904_15.1350</name>
</gene>
<feature type="compositionally biased region" description="Low complexity" evidence="1">
    <location>
        <begin position="197"/>
        <end position="206"/>
    </location>
</feature>
<evidence type="ECO:0000313" key="2">
    <source>
        <dbReference type="EMBL" id="SYZ64264.1"/>
    </source>
</evidence>
<dbReference type="EMBL" id="LS997614">
    <property type="protein sequence ID" value="SYZ64264.1"/>
    <property type="molecule type" value="Genomic_DNA"/>
</dbReference>
<feature type="region of interest" description="Disordered" evidence="1">
    <location>
        <begin position="1"/>
        <end position="30"/>
    </location>
</feature>
<evidence type="ECO:0000313" key="3">
    <source>
        <dbReference type="Proteomes" id="UP000319462"/>
    </source>
</evidence>